<dbReference type="PROSITE" id="PS50931">
    <property type="entry name" value="HTH_LYSR"/>
    <property type="match status" value="1"/>
</dbReference>
<dbReference type="Pfam" id="PF03466">
    <property type="entry name" value="LysR_substrate"/>
    <property type="match status" value="1"/>
</dbReference>
<dbReference type="STRING" id="1499688.BN000_02618"/>
<comment type="similarity">
    <text evidence="1">Belongs to the LysR transcriptional regulatory family.</text>
</comment>
<evidence type="ECO:0000256" key="3">
    <source>
        <dbReference type="ARBA" id="ARBA00023125"/>
    </source>
</evidence>
<reference evidence="7" key="1">
    <citation type="submission" date="2015-05" db="EMBL/GenBank/DDBJ databases">
        <authorList>
            <person name="Urmite Genomes"/>
        </authorList>
    </citation>
    <scope>NUCLEOTIDE SEQUENCE [LARGE SCALE GENOMIC DNA]</scope>
    <source>
        <strain evidence="7">LF1</strain>
    </source>
</reference>
<dbReference type="InterPro" id="IPR005119">
    <property type="entry name" value="LysR_subst-bd"/>
</dbReference>
<dbReference type="CDD" id="cd05466">
    <property type="entry name" value="PBP2_LTTR_substrate"/>
    <property type="match status" value="1"/>
</dbReference>
<organism evidence="6 7">
    <name type="scientific">Neobacillus massiliamazoniensis</name>
    <dbReference type="NCBI Taxonomy" id="1499688"/>
    <lineage>
        <taxon>Bacteria</taxon>
        <taxon>Bacillati</taxon>
        <taxon>Bacillota</taxon>
        <taxon>Bacilli</taxon>
        <taxon>Bacillales</taxon>
        <taxon>Bacillaceae</taxon>
        <taxon>Neobacillus</taxon>
    </lineage>
</organism>
<dbReference type="SUPFAM" id="SSF46785">
    <property type="entry name" value="Winged helix' DNA-binding domain"/>
    <property type="match status" value="1"/>
</dbReference>
<name>A0A0U1NXB1_9BACI</name>
<sequence>MNIIQLQYLVDVGELGSFTEAAKKNGMTVPTISISISQLETELEVSLFSRSRKGVVPTTEGKKVIQHAITILKTVDKMKYDISLSKNIKHGNIIIATIPGMVRQVVNTTLDFRKIYPYINVQMVEGDTTVVLDQVKNGHADMGFVSFGTDNHDKTLSWDPVMRDEAVLVVPKSSALRFNNSISGDDLKNETIVLYNDPYVKIIAEKLFLDDLPNRIALISNNLDALLQMVVHGNAITIATNYIVHSLPSHIRNKVITISINEHTTLSNYLWRLTRKNEEVSNIIEQFTSYLLSDLKRN</sequence>
<proteinExistence type="inferred from homology"/>
<keyword evidence="4" id="KW-0804">Transcription</keyword>
<keyword evidence="7" id="KW-1185">Reference proteome</keyword>
<dbReference type="Proteomes" id="UP000199087">
    <property type="component" value="Unassembled WGS sequence"/>
</dbReference>
<dbReference type="Gene3D" id="3.40.190.290">
    <property type="match status" value="1"/>
</dbReference>
<keyword evidence="2" id="KW-0805">Transcription regulation</keyword>
<evidence type="ECO:0000313" key="6">
    <source>
        <dbReference type="EMBL" id="CRK82675.1"/>
    </source>
</evidence>
<evidence type="ECO:0000256" key="2">
    <source>
        <dbReference type="ARBA" id="ARBA00023015"/>
    </source>
</evidence>
<dbReference type="OrthoDB" id="9803735at2"/>
<dbReference type="AlphaFoldDB" id="A0A0U1NXB1"/>
<dbReference type="InterPro" id="IPR036388">
    <property type="entry name" value="WH-like_DNA-bd_sf"/>
</dbReference>
<dbReference type="GO" id="GO:0000976">
    <property type="term" value="F:transcription cis-regulatory region binding"/>
    <property type="evidence" value="ECO:0007669"/>
    <property type="project" value="TreeGrafter"/>
</dbReference>
<evidence type="ECO:0000256" key="1">
    <source>
        <dbReference type="ARBA" id="ARBA00009437"/>
    </source>
</evidence>
<gene>
    <name evidence="6" type="ORF">BN000_02618</name>
</gene>
<dbReference type="RefSeq" id="WP_090635018.1">
    <property type="nucleotide sequence ID" value="NZ_CVRB01000003.1"/>
</dbReference>
<dbReference type="Gene3D" id="1.10.10.10">
    <property type="entry name" value="Winged helix-like DNA-binding domain superfamily/Winged helix DNA-binding domain"/>
    <property type="match status" value="1"/>
</dbReference>
<evidence type="ECO:0000313" key="7">
    <source>
        <dbReference type="Proteomes" id="UP000199087"/>
    </source>
</evidence>
<keyword evidence="3" id="KW-0238">DNA-binding</keyword>
<protein>
    <submittedName>
        <fullName evidence="6">LysR family transcriptional regulator</fullName>
    </submittedName>
</protein>
<dbReference type="PANTHER" id="PTHR30126:SF40">
    <property type="entry name" value="HTH-TYPE TRANSCRIPTIONAL REGULATOR GLTR"/>
    <property type="match status" value="1"/>
</dbReference>
<dbReference type="InterPro" id="IPR036390">
    <property type="entry name" value="WH_DNA-bd_sf"/>
</dbReference>
<dbReference type="InterPro" id="IPR000847">
    <property type="entry name" value="LysR_HTH_N"/>
</dbReference>
<evidence type="ECO:0000259" key="5">
    <source>
        <dbReference type="PROSITE" id="PS50931"/>
    </source>
</evidence>
<dbReference type="PANTHER" id="PTHR30126">
    <property type="entry name" value="HTH-TYPE TRANSCRIPTIONAL REGULATOR"/>
    <property type="match status" value="1"/>
</dbReference>
<dbReference type="FunFam" id="1.10.10.10:FF:000001">
    <property type="entry name" value="LysR family transcriptional regulator"/>
    <property type="match status" value="1"/>
</dbReference>
<dbReference type="Pfam" id="PF00126">
    <property type="entry name" value="HTH_1"/>
    <property type="match status" value="1"/>
</dbReference>
<accession>A0A0U1NXB1</accession>
<dbReference type="SUPFAM" id="SSF53850">
    <property type="entry name" value="Periplasmic binding protein-like II"/>
    <property type="match status" value="1"/>
</dbReference>
<evidence type="ECO:0000256" key="4">
    <source>
        <dbReference type="ARBA" id="ARBA00023163"/>
    </source>
</evidence>
<feature type="domain" description="HTH lysR-type" evidence="5">
    <location>
        <begin position="1"/>
        <end position="58"/>
    </location>
</feature>
<dbReference type="GO" id="GO:0003700">
    <property type="term" value="F:DNA-binding transcription factor activity"/>
    <property type="evidence" value="ECO:0007669"/>
    <property type="project" value="InterPro"/>
</dbReference>
<dbReference type="EMBL" id="CVRB01000003">
    <property type="protein sequence ID" value="CRK82675.1"/>
    <property type="molecule type" value="Genomic_DNA"/>
</dbReference>